<protein>
    <submittedName>
        <fullName evidence="6">Diguanylate cyclase</fullName>
    </submittedName>
</protein>
<dbReference type="GO" id="GO:0005886">
    <property type="term" value="C:plasma membrane"/>
    <property type="evidence" value="ECO:0007669"/>
    <property type="project" value="TreeGrafter"/>
</dbReference>
<dbReference type="InterPro" id="IPR001789">
    <property type="entry name" value="Sig_transdc_resp-reg_receiver"/>
</dbReference>
<feature type="domain" description="HPt" evidence="5">
    <location>
        <begin position="1"/>
        <end position="96"/>
    </location>
</feature>
<dbReference type="InterPro" id="IPR029787">
    <property type="entry name" value="Nucleotide_cyclase"/>
</dbReference>
<reference evidence="6 7" key="1">
    <citation type="submission" date="2015-05" db="EMBL/GenBank/DDBJ databases">
        <title>Whole genome sequence and identification of bacterial endophytes from Costus igneus.</title>
        <authorList>
            <person name="Lee Y.P."/>
            <person name="Gan H.M."/>
            <person name="Eng W."/>
            <person name="Wheatley M.S."/>
            <person name="Caraballo A."/>
            <person name="Polter S."/>
            <person name="Savka M.A."/>
            <person name="Hudson A.O."/>
        </authorList>
    </citation>
    <scope>NUCLEOTIDE SEQUENCE [LARGE SCALE GENOMIC DNA]</scope>
    <source>
        <strain evidence="6 7">RIT379</strain>
    </source>
</reference>
<dbReference type="Pfam" id="PF00072">
    <property type="entry name" value="Response_reg"/>
    <property type="match status" value="2"/>
</dbReference>
<gene>
    <name evidence="6" type="ORF">ABW02_13615</name>
</gene>
<dbReference type="NCBIfam" id="TIGR00254">
    <property type="entry name" value="GGDEF"/>
    <property type="match status" value="1"/>
</dbReference>
<dbReference type="CDD" id="cd00156">
    <property type="entry name" value="REC"/>
    <property type="match status" value="1"/>
</dbReference>
<dbReference type="InterPro" id="IPR036641">
    <property type="entry name" value="HPT_dom_sf"/>
</dbReference>
<dbReference type="Pfam" id="PF01627">
    <property type="entry name" value="Hpt"/>
    <property type="match status" value="1"/>
</dbReference>
<evidence type="ECO:0000313" key="6">
    <source>
        <dbReference type="EMBL" id="KLV25950.1"/>
    </source>
</evidence>
<dbReference type="CDD" id="cd17574">
    <property type="entry name" value="REC_OmpR"/>
    <property type="match status" value="1"/>
</dbReference>
<dbReference type="RefSeq" id="WP_047942885.1">
    <property type="nucleotide sequence ID" value="NZ_JARMTU010000036.1"/>
</dbReference>
<keyword evidence="2" id="KW-0597">Phosphoprotein</keyword>
<dbReference type="SMART" id="SM00448">
    <property type="entry name" value="REC"/>
    <property type="match status" value="2"/>
</dbReference>
<dbReference type="GO" id="GO:0043709">
    <property type="term" value="P:cell adhesion involved in single-species biofilm formation"/>
    <property type="evidence" value="ECO:0007669"/>
    <property type="project" value="TreeGrafter"/>
</dbReference>
<dbReference type="PATRIC" id="fig|1397.4.peg.858"/>
<dbReference type="Gene3D" id="3.40.50.2300">
    <property type="match status" value="2"/>
</dbReference>
<feature type="modified residue" description="Phosphohistidine" evidence="1">
    <location>
        <position position="38"/>
    </location>
</feature>
<feature type="domain" description="Response regulatory" evidence="3">
    <location>
        <begin position="409"/>
        <end position="532"/>
    </location>
</feature>
<dbReference type="InterPro" id="IPR043128">
    <property type="entry name" value="Rev_trsase/Diguanyl_cyclase"/>
</dbReference>
<evidence type="ECO:0000256" key="1">
    <source>
        <dbReference type="PROSITE-ProRule" id="PRU00110"/>
    </source>
</evidence>
<dbReference type="InterPro" id="IPR000160">
    <property type="entry name" value="GGDEF_dom"/>
</dbReference>
<dbReference type="SUPFAM" id="SSF52172">
    <property type="entry name" value="CheY-like"/>
    <property type="match status" value="2"/>
</dbReference>
<dbReference type="SMART" id="SM00267">
    <property type="entry name" value="GGDEF"/>
    <property type="match status" value="1"/>
</dbReference>
<dbReference type="CDD" id="cd01949">
    <property type="entry name" value="GGDEF"/>
    <property type="match status" value="1"/>
</dbReference>
<feature type="domain" description="Response regulatory" evidence="3">
    <location>
        <begin position="109"/>
        <end position="225"/>
    </location>
</feature>
<dbReference type="PROSITE" id="PS50894">
    <property type="entry name" value="HPT"/>
    <property type="match status" value="1"/>
</dbReference>
<dbReference type="PANTHER" id="PTHR45138">
    <property type="entry name" value="REGULATORY COMPONENTS OF SENSORY TRANSDUCTION SYSTEM"/>
    <property type="match status" value="1"/>
</dbReference>
<dbReference type="GO" id="GO:0000160">
    <property type="term" value="P:phosphorelay signal transduction system"/>
    <property type="evidence" value="ECO:0007669"/>
    <property type="project" value="InterPro"/>
</dbReference>
<proteinExistence type="predicted"/>
<sequence length="536" mass="61894">MDKYKAIFITRMTQQLNELLNKQAAEIIKNEEVYRLLHAIKGTSGTLDLDLLFHLVSGLMTKVEEREGDWAQSELKNFLSELLDICEEYEHFHEDINKIPDFRDIEVPLIQLIDDDVSLLIFLKEMMERKGWMVIANSNAENAIEQFYSMQPDCIIIDMNLPFKTGLDILDDIQMHTKHSFVPKVICSIDNSREKRIAAYKKGADDYMEKPLDIEEFLIRIERHIERKKIFDQSVLIDELTEVYNRKFLKDSYTRFISDTARTKTSGTIAIVDIDYFKRVNDTYGHVVGDKVLKAFAQFLKTNIRTTDTLFRFGGEEFVILFQRAGESEVIDVLNRMLKRFSGIEFEENGGKFSLSFSAGVFEVTSNDIPLNKAIEKADEALYLAKEDGRACIRSANKRKEASNKKLLNISIVDDDSFIRSILKNILDSIEINNLTINVAEYEDGMQFLESKRLQENGMHFLILDGMMPVMDGLELLQIVKKTSYQHNAHILMLTGRKSEHDIAEALRLGADDYVTKPFSIKELQARITRLIMRMI</sequence>
<keyword evidence="7" id="KW-1185">Reference proteome</keyword>
<dbReference type="FunFam" id="3.30.70.270:FF:000001">
    <property type="entry name" value="Diguanylate cyclase domain protein"/>
    <property type="match status" value="1"/>
</dbReference>
<dbReference type="OrthoDB" id="9759607at2"/>
<evidence type="ECO:0000256" key="2">
    <source>
        <dbReference type="PROSITE-ProRule" id="PRU00169"/>
    </source>
</evidence>
<dbReference type="PROSITE" id="PS50110">
    <property type="entry name" value="RESPONSE_REGULATORY"/>
    <property type="match status" value="2"/>
</dbReference>
<dbReference type="AlphaFoldDB" id="A0A0J1LAK1"/>
<evidence type="ECO:0000259" key="5">
    <source>
        <dbReference type="PROSITE" id="PS50894"/>
    </source>
</evidence>
<name>A0A0J1LAK1_NIACI</name>
<dbReference type="Gene3D" id="3.30.70.270">
    <property type="match status" value="1"/>
</dbReference>
<comment type="caution">
    <text evidence="6">The sequence shown here is derived from an EMBL/GenBank/DDBJ whole genome shotgun (WGS) entry which is preliminary data.</text>
</comment>
<dbReference type="SUPFAM" id="SSF55073">
    <property type="entry name" value="Nucleotide cyclase"/>
    <property type="match status" value="1"/>
</dbReference>
<evidence type="ECO:0000259" key="4">
    <source>
        <dbReference type="PROSITE" id="PS50887"/>
    </source>
</evidence>
<feature type="modified residue" description="4-aspartylphosphate" evidence="2">
    <location>
        <position position="158"/>
    </location>
</feature>
<dbReference type="EMBL" id="LDPH01000012">
    <property type="protein sequence ID" value="KLV25950.1"/>
    <property type="molecule type" value="Genomic_DNA"/>
</dbReference>
<evidence type="ECO:0000259" key="3">
    <source>
        <dbReference type="PROSITE" id="PS50110"/>
    </source>
</evidence>
<feature type="modified residue" description="4-aspartylphosphate" evidence="2">
    <location>
        <position position="465"/>
    </location>
</feature>
<dbReference type="Proteomes" id="UP000036045">
    <property type="component" value="Unassembled WGS sequence"/>
</dbReference>
<dbReference type="SUPFAM" id="SSF47226">
    <property type="entry name" value="Histidine-containing phosphotransfer domain, HPT domain"/>
    <property type="match status" value="1"/>
</dbReference>
<dbReference type="InterPro" id="IPR008207">
    <property type="entry name" value="Sig_transdc_His_kin_Hpt_dom"/>
</dbReference>
<evidence type="ECO:0000313" key="7">
    <source>
        <dbReference type="Proteomes" id="UP000036045"/>
    </source>
</evidence>
<dbReference type="PROSITE" id="PS50887">
    <property type="entry name" value="GGDEF"/>
    <property type="match status" value="1"/>
</dbReference>
<dbReference type="GO" id="GO:1902201">
    <property type="term" value="P:negative regulation of bacterial-type flagellum-dependent cell motility"/>
    <property type="evidence" value="ECO:0007669"/>
    <property type="project" value="TreeGrafter"/>
</dbReference>
<feature type="domain" description="GGDEF" evidence="4">
    <location>
        <begin position="265"/>
        <end position="398"/>
    </location>
</feature>
<dbReference type="InterPro" id="IPR011006">
    <property type="entry name" value="CheY-like_superfamily"/>
</dbReference>
<dbReference type="GO" id="GO:0052621">
    <property type="term" value="F:diguanylate cyclase activity"/>
    <property type="evidence" value="ECO:0007669"/>
    <property type="project" value="TreeGrafter"/>
</dbReference>
<dbReference type="Pfam" id="PF00990">
    <property type="entry name" value="GGDEF"/>
    <property type="match status" value="1"/>
</dbReference>
<dbReference type="InterPro" id="IPR050469">
    <property type="entry name" value="Diguanylate_Cyclase"/>
</dbReference>
<accession>A0A0J1LAK1</accession>
<organism evidence="6 7">
    <name type="scientific">Niallia circulans</name>
    <name type="common">Bacillus circulans</name>
    <dbReference type="NCBI Taxonomy" id="1397"/>
    <lineage>
        <taxon>Bacteria</taxon>
        <taxon>Bacillati</taxon>
        <taxon>Bacillota</taxon>
        <taxon>Bacilli</taxon>
        <taxon>Bacillales</taxon>
        <taxon>Bacillaceae</taxon>
        <taxon>Niallia</taxon>
    </lineage>
</organism>
<dbReference type="PANTHER" id="PTHR45138:SF9">
    <property type="entry name" value="DIGUANYLATE CYCLASE DGCM-RELATED"/>
    <property type="match status" value="1"/>
</dbReference>